<keyword evidence="1" id="KW-0472">Membrane</keyword>
<reference evidence="2" key="1">
    <citation type="journal article" date="2015" name="Nature">
        <title>Complex archaea that bridge the gap between prokaryotes and eukaryotes.</title>
        <authorList>
            <person name="Spang A."/>
            <person name="Saw J.H."/>
            <person name="Jorgensen S.L."/>
            <person name="Zaremba-Niedzwiedzka K."/>
            <person name="Martijn J."/>
            <person name="Lind A.E."/>
            <person name="van Eijk R."/>
            <person name="Schleper C."/>
            <person name="Guy L."/>
            <person name="Ettema T.J."/>
        </authorList>
    </citation>
    <scope>NUCLEOTIDE SEQUENCE</scope>
</reference>
<gene>
    <name evidence="2" type="ORF">LCGC14_1779110</name>
</gene>
<evidence type="ECO:0000313" key="2">
    <source>
        <dbReference type="EMBL" id="KKM02972.1"/>
    </source>
</evidence>
<feature type="transmembrane region" description="Helical" evidence="1">
    <location>
        <begin position="25"/>
        <end position="44"/>
    </location>
</feature>
<dbReference type="EMBL" id="LAZR01016796">
    <property type="protein sequence ID" value="KKM02972.1"/>
    <property type="molecule type" value="Genomic_DNA"/>
</dbReference>
<organism evidence="2">
    <name type="scientific">marine sediment metagenome</name>
    <dbReference type="NCBI Taxonomy" id="412755"/>
    <lineage>
        <taxon>unclassified sequences</taxon>
        <taxon>metagenomes</taxon>
        <taxon>ecological metagenomes</taxon>
    </lineage>
</organism>
<feature type="transmembrane region" description="Helical" evidence="1">
    <location>
        <begin position="117"/>
        <end position="139"/>
    </location>
</feature>
<dbReference type="AlphaFoldDB" id="A0A0F9HII6"/>
<sequence length="144" mass="15496">MLTVEAGSASLFTIERNGRLSSSGYLINFLIALSCIGTLVYPILDAGGIMRLNCIFKSITGLPCPTCGYSTAIGCLLSGDISHSFLHNPAWIFWIAFQVGLVFIGIKSIVTGRQAVIPVKLIVALAIILVLTWVAKFIIGPEFY</sequence>
<accession>A0A0F9HII6</accession>
<evidence type="ECO:0000256" key="1">
    <source>
        <dbReference type="SAM" id="Phobius"/>
    </source>
</evidence>
<evidence type="ECO:0008006" key="3">
    <source>
        <dbReference type="Google" id="ProtNLM"/>
    </source>
</evidence>
<keyword evidence="1" id="KW-1133">Transmembrane helix</keyword>
<protein>
    <recommendedName>
        <fullName evidence="3">DUF2752 domain-containing protein</fullName>
    </recommendedName>
</protein>
<dbReference type="Pfam" id="PF10825">
    <property type="entry name" value="DUF2752"/>
    <property type="match status" value="1"/>
</dbReference>
<name>A0A0F9HII6_9ZZZZ</name>
<feature type="transmembrane region" description="Helical" evidence="1">
    <location>
        <begin position="91"/>
        <end position="110"/>
    </location>
</feature>
<proteinExistence type="predicted"/>
<comment type="caution">
    <text evidence="2">The sequence shown here is derived from an EMBL/GenBank/DDBJ whole genome shotgun (WGS) entry which is preliminary data.</text>
</comment>
<keyword evidence="1" id="KW-0812">Transmembrane</keyword>
<dbReference type="InterPro" id="IPR021215">
    <property type="entry name" value="DUF2752"/>
</dbReference>